<keyword evidence="3 9" id="KW-0813">Transport</keyword>
<feature type="domain" description="Major facilitator superfamily (MFS) profile" evidence="11">
    <location>
        <begin position="19"/>
        <end position="460"/>
    </location>
</feature>
<dbReference type="EMBL" id="JAAGWK010000025">
    <property type="protein sequence ID" value="NEL55744.1"/>
    <property type="molecule type" value="Genomic_DNA"/>
</dbReference>
<comment type="subcellular location">
    <subcellularLocation>
        <location evidence="1">Cell membrane</location>
        <topology evidence="1">Multi-pass membrane protein</topology>
    </subcellularLocation>
</comment>
<comment type="caution">
    <text evidence="12">The sequence shown here is derived from an EMBL/GenBank/DDBJ whole genome shotgun (WGS) entry which is preliminary data.</text>
</comment>
<dbReference type="InterPro" id="IPR005829">
    <property type="entry name" value="Sugar_transporter_CS"/>
</dbReference>
<feature type="transmembrane region" description="Helical" evidence="10">
    <location>
        <begin position="12"/>
        <end position="32"/>
    </location>
</feature>
<feature type="transmembrane region" description="Helical" evidence="10">
    <location>
        <begin position="143"/>
        <end position="165"/>
    </location>
</feature>
<evidence type="ECO:0000256" key="9">
    <source>
        <dbReference type="RuleBase" id="RU003346"/>
    </source>
</evidence>
<dbReference type="GO" id="GO:0022857">
    <property type="term" value="F:transmembrane transporter activity"/>
    <property type="evidence" value="ECO:0007669"/>
    <property type="project" value="InterPro"/>
</dbReference>
<feature type="transmembrane region" description="Helical" evidence="10">
    <location>
        <begin position="372"/>
        <end position="395"/>
    </location>
</feature>
<dbReference type="InterPro" id="IPR003663">
    <property type="entry name" value="Sugar/inositol_transpt"/>
</dbReference>
<dbReference type="AlphaFoldDB" id="A0A7K3WH12"/>
<keyword evidence="8 10" id="KW-0472">Membrane</keyword>
<evidence type="ECO:0000256" key="7">
    <source>
        <dbReference type="ARBA" id="ARBA00022989"/>
    </source>
</evidence>
<feature type="transmembrane region" description="Helical" evidence="10">
    <location>
        <begin position="432"/>
        <end position="453"/>
    </location>
</feature>
<evidence type="ECO:0000256" key="6">
    <source>
        <dbReference type="ARBA" id="ARBA00022692"/>
    </source>
</evidence>
<sequence>MTDTTRVQEQYNTVRAIHLAAVAALGGFLFGYDTAVINGAVVALEADFEMGKTLTGFVVASALLGAAFGAWAAGKLADRYGRIKVMVAAAVLFVVSALGSGLAFSPLDLTFWRIVGGVGVGAASVIAPAYIAEISPASIRGRLGSLQQLAIVTGIFVALLVDTVLARTAGGAGEELALGLDAWRWMFLSLAVPGLAYGVLALTIPESPRYLVAQGHPDDARRVMGEVLTSGVDARIAEIQRTVDADERTRSSFADLRGSLLGLQPIVWVGILLSVFQQAVGINVIFYYSSALWQQVGFSEADSLTITVITSVTNIVVTLVAIAFVDKVGRRVLLLIGSAGMFLSLGTLAVVFGTAPVQGGEPVLGDTAGMVALIAANLFVVFFGASWGPVVWVLLGEMFSNRIRAAALGLAAAAQWVSNFVISQSFPSLADVGLALAYGIYTAFAFVSFFFVLKFVKETKGRQLEDME</sequence>
<dbReference type="PROSITE" id="PS00216">
    <property type="entry name" value="SUGAR_TRANSPORT_1"/>
    <property type="match status" value="1"/>
</dbReference>
<evidence type="ECO:0000256" key="1">
    <source>
        <dbReference type="ARBA" id="ARBA00004651"/>
    </source>
</evidence>
<reference evidence="12 13" key="1">
    <citation type="submission" date="2020-02" db="EMBL/GenBank/DDBJ databases">
        <title>The whole genome sequence of CPCC 205119.</title>
        <authorList>
            <person name="Jiang Z."/>
        </authorList>
    </citation>
    <scope>NUCLEOTIDE SEQUENCE [LARGE SCALE GENOMIC DNA]</scope>
    <source>
        <strain evidence="12 13">CPCC 205119</strain>
    </source>
</reference>
<proteinExistence type="inferred from homology"/>
<dbReference type="PROSITE" id="PS00217">
    <property type="entry name" value="SUGAR_TRANSPORT_2"/>
    <property type="match status" value="1"/>
</dbReference>
<keyword evidence="13" id="KW-1185">Reference proteome</keyword>
<organism evidence="12 13">
    <name type="scientific">Goekera deserti</name>
    <dbReference type="NCBI Taxonomy" id="2497753"/>
    <lineage>
        <taxon>Bacteria</taxon>
        <taxon>Bacillati</taxon>
        <taxon>Actinomycetota</taxon>
        <taxon>Actinomycetes</taxon>
        <taxon>Geodermatophilales</taxon>
        <taxon>Geodermatophilaceae</taxon>
        <taxon>Goekera</taxon>
    </lineage>
</organism>
<feature type="transmembrane region" description="Helical" evidence="10">
    <location>
        <begin position="110"/>
        <end position="131"/>
    </location>
</feature>
<dbReference type="Proteomes" id="UP000470470">
    <property type="component" value="Unassembled WGS sequence"/>
</dbReference>
<dbReference type="PROSITE" id="PS50850">
    <property type="entry name" value="MFS"/>
    <property type="match status" value="1"/>
</dbReference>
<dbReference type="InterPro" id="IPR005828">
    <property type="entry name" value="MFS_sugar_transport-like"/>
</dbReference>
<gene>
    <name evidence="12" type="ORF">G1H19_17335</name>
</gene>
<evidence type="ECO:0000256" key="5">
    <source>
        <dbReference type="ARBA" id="ARBA00022597"/>
    </source>
</evidence>
<feature type="transmembrane region" description="Helical" evidence="10">
    <location>
        <begin position="303"/>
        <end position="325"/>
    </location>
</feature>
<evidence type="ECO:0000256" key="3">
    <source>
        <dbReference type="ARBA" id="ARBA00022448"/>
    </source>
</evidence>
<feature type="transmembrane region" description="Helical" evidence="10">
    <location>
        <begin position="185"/>
        <end position="204"/>
    </location>
</feature>
<dbReference type="FunFam" id="1.20.1250.20:FF:000122">
    <property type="entry name" value="D-xylose transporter XylE"/>
    <property type="match status" value="1"/>
</dbReference>
<keyword evidence="5" id="KW-0762">Sugar transport</keyword>
<dbReference type="Pfam" id="PF00083">
    <property type="entry name" value="Sugar_tr"/>
    <property type="match status" value="1"/>
</dbReference>
<protein>
    <submittedName>
        <fullName evidence="12">Sugar porter family MFS transporter</fullName>
    </submittedName>
</protein>
<feature type="transmembrane region" description="Helical" evidence="10">
    <location>
        <begin position="52"/>
        <end position="73"/>
    </location>
</feature>
<feature type="transmembrane region" description="Helical" evidence="10">
    <location>
        <begin position="85"/>
        <end position="104"/>
    </location>
</feature>
<keyword evidence="7 10" id="KW-1133">Transmembrane helix</keyword>
<dbReference type="PANTHER" id="PTHR48020">
    <property type="entry name" value="PROTON MYO-INOSITOL COTRANSPORTER"/>
    <property type="match status" value="1"/>
</dbReference>
<evidence type="ECO:0000259" key="11">
    <source>
        <dbReference type="PROSITE" id="PS50850"/>
    </source>
</evidence>
<evidence type="ECO:0000256" key="8">
    <source>
        <dbReference type="ARBA" id="ARBA00023136"/>
    </source>
</evidence>
<dbReference type="GO" id="GO:0005886">
    <property type="term" value="C:plasma membrane"/>
    <property type="evidence" value="ECO:0007669"/>
    <property type="project" value="UniProtKB-SubCell"/>
</dbReference>
<dbReference type="InterPro" id="IPR020846">
    <property type="entry name" value="MFS_dom"/>
</dbReference>
<dbReference type="PRINTS" id="PR00171">
    <property type="entry name" value="SUGRTRNSPORT"/>
</dbReference>
<feature type="transmembrane region" description="Helical" evidence="10">
    <location>
        <begin position="407"/>
        <end position="426"/>
    </location>
</feature>
<feature type="transmembrane region" description="Helical" evidence="10">
    <location>
        <begin position="266"/>
        <end position="288"/>
    </location>
</feature>
<evidence type="ECO:0000256" key="4">
    <source>
        <dbReference type="ARBA" id="ARBA00022475"/>
    </source>
</evidence>
<keyword evidence="4" id="KW-1003">Cell membrane</keyword>
<evidence type="ECO:0000256" key="10">
    <source>
        <dbReference type="SAM" id="Phobius"/>
    </source>
</evidence>
<comment type="similarity">
    <text evidence="2 9">Belongs to the major facilitator superfamily. Sugar transporter (TC 2.A.1.1) family.</text>
</comment>
<dbReference type="RefSeq" id="WP_152728235.1">
    <property type="nucleotide sequence ID" value="NZ_JAABOZ010000010.1"/>
</dbReference>
<keyword evidence="6 10" id="KW-0812">Transmembrane</keyword>
<dbReference type="Gene3D" id="1.20.1250.20">
    <property type="entry name" value="MFS general substrate transporter like domains"/>
    <property type="match status" value="2"/>
</dbReference>
<evidence type="ECO:0000313" key="13">
    <source>
        <dbReference type="Proteomes" id="UP000470470"/>
    </source>
</evidence>
<accession>A0A7K3WH12</accession>
<evidence type="ECO:0000313" key="12">
    <source>
        <dbReference type="EMBL" id="NEL55744.1"/>
    </source>
</evidence>
<name>A0A7K3WH12_9ACTN</name>
<evidence type="ECO:0000256" key="2">
    <source>
        <dbReference type="ARBA" id="ARBA00010992"/>
    </source>
</evidence>
<dbReference type="SUPFAM" id="SSF103473">
    <property type="entry name" value="MFS general substrate transporter"/>
    <property type="match status" value="1"/>
</dbReference>
<dbReference type="InterPro" id="IPR050814">
    <property type="entry name" value="Myo-inositol_Transporter"/>
</dbReference>
<dbReference type="NCBIfam" id="TIGR00879">
    <property type="entry name" value="SP"/>
    <property type="match status" value="1"/>
</dbReference>
<dbReference type="PANTHER" id="PTHR48020:SF12">
    <property type="entry name" value="PROTON MYO-INOSITOL COTRANSPORTER"/>
    <property type="match status" value="1"/>
</dbReference>
<dbReference type="InterPro" id="IPR036259">
    <property type="entry name" value="MFS_trans_sf"/>
</dbReference>
<feature type="transmembrane region" description="Helical" evidence="10">
    <location>
        <begin position="332"/>
        <end position="352"/>
    </location>
</feature>